<dbReference type="PROSITE" id="PS00141">
    <property type="entry name" value="ASP_PROTEASE"/>
    <property type="match status" value="1"/>
</dbReference>
<evidence type="ECO:0000313" key="1">
    <source>
        <dbReference type="EMBL" id="GFQ89180.1"/>
    </source>
</evidence>
<organism evidence="1 2">
    <name type="scientific">Trichonephila clavata</name>
    <name type="common">Joro spider</name>
    <name type="synonym">Nephila clavata</name>
    <dbReference type="NCBI Taxonomy" id="2740835"/>
    <lineage>
        <taxon>Eukaryota</taxon>
        <taxon>Metazoa</taxon>
        <taxon>Ecdysozoa</taxon>
        <taxon>Arthropoda</taxon>
        <taxon>Chelicerata</taxon>
        <taxon>Arachnida</taxon>
        <taxon>Araneae</taxon>
        <taxon>Araneomorphae</taxon>
        <taxon>Entelegynae</taxon>
        <taxon>Araneoidea</taxon>
        <taxon>Nephilidae</taxon>
        <taxon>Trichonephila</taxon>
    </lineage>
</organism>
<sequence length="196" mass="23078">MNSPVQLAEKLEEFEDVKRTLKQKSSNPFVKKLEFKPMEKTRRYEAPRKFEYNRTDKKFPASTNFNKQYEAPVTKYENVQRYQYNAQKGYYNKNYEKHPNHNVVKHAQTNYSKSRKFKERSKETCSLIVKKGLHRNIFGKKKITALIDSGSTVSLLRENTRRRIMDPTKLSKNKMLLTAESNLAFSLLSNLALNTL</sequence>
<dbReference type="AlphaFoldDB" id="A0A8X6KWJ6"/>
<reference evidence="1" key="1">
    <citation type="submission" date="2020-07" db="EMBL/GenBank/DDBJ databases">
        <title>Multicomponent nature underlies the extraordinary mechanical properties of spider dragline silk.</title>
        <authorList>
            <person name="Kono N."/>
            <person name="Nakamura H."/>
            <person name="Mori M."/>
            <person name="Yoshida Y."/>
            <person name="Ohtoshi R."/>
            <person name="Malay A.D."/>
            <person name="Moran D.A.P."/>
            <person name="Tomita M."/>
            <person name="Numata K."/>
            <person name="Arakawa K."/>
        </authorList>
    </citation>
    <scope>NUCLEOTIDE SEQUENCE</scope>
</reference>
<gene>
    <name evidence="1" type="primary">AVEN_89145_1</name>
    <name evidence="1" type="ORF">TNCT_689881</name>
</gene>
<keyword evidence="2" id="KW-1185">Reference proteome</keyword>
<evidence type="ECO:0000313" key="2">
    <source>
        <dbReference type="Proteomes" id="UP000887116"/>
    </source>
</evidence>
<dbReference type="GO" id="GO:0006508">
    <property type="term" value="P:proteolysis"/>
    <property type="evidence" value="ECO:0007669"/>
    <property type="project" value="InterPro"/>
</dbReference>
<name>A0A8X6KWJ6_TRICU</name>
<dbReference type="InterPro" id="IPR001969">
    <property type="entry name" value="Aspartic_peptidase_AS"/>
</dbReference>
<comment type="caution">
    <text evidence="1">The sequence shown here is derived from an EMBL/GenBank/DDBJ whole genome shotgun (WGS) entry which is preliminary data.</text>
</comment>
<proteinExistence type="predicted"/>
<dbReference type="EMBL" id="BMAO01013497">
    <property type="protein sequence ID" value="GFQ89180.1"/>
    <property type="molecule type" value="Genomic_DNA"/>
</dbReference>
<dbReference type="Proteomes" id="UP000887116">
    <property type="component" value="Unassembled WGS sequence"/>
</dbReference>
<protein>
    <recommendedName>
        <fullName evidence="3">Peptidase A2 domain-containing protein</fullName>
    </recommendedName>
</protein>
<evidence type="ECO:0008006" key="3">
    <source>
        <dbReference type="Google" id="ProtNLM"/>
    </source>
</evidence>
<accession>A0A8X6KWJ6</accession>
<dbReference type="GO" id="GO:0004190">
    <property type="term" value="F:aspartic-type endopeptidase activity"/>
    <property type="evidence" value="ECO:0007669"/>
    <property type="project" value="InterPro"/>
</dbReference>